<name>A0A3M0IAB0_9ACTN</name>
<protein>
    <submittedName>
        <fullName evidence="2">Uncharacterized protein</fullName>
    </submittedName>
</protein>
<sequence length="63" mass="7230">MTHTTPQEQTPDAAAEAALRRSRFGTLPERVHPRDTVETNQATPRDPARDAYHPDDWLVRYCL</sequence>
<evidence type="ECO:0000313" key="2">
    <source>
        <dbReference type="EMBL" id="RMB85815.1"/>
    </source>
</evidence>
<comment type="caution">
    <text evidence="2">The sequence shown here is derived from an EMBL/GenBank/DDBJ whole genome shotgun (WGS) entry which is preliminary data.</text>
</comment>
<proteinExistence type="predicted"/>
<evidence type="ECO:0000313" key="3">
    <source>
        <dbReference type="Proteomes" id="UP000270471"/>
    </source>
</evidence>
<dbReference type="RefSeq" id="WP_121888917.1">
    <property type="nucleotide sequence ID" value="NZ_JBEXWZ010000136.1"/>
</dbReference>
<evidence type="ECO:0000256" key="1">
    <source>
        <dbReference type="SAM" id="MobiDB-lite"/>
    </source>
</evidence>
<reference evidence="2 3" key="1">
    <citation type="submission" date="2017-11" db="EMBL/GenBank/DDBJ databases">
        <title>Draft genome of actinobacteria isolated from guarana (Paullinia cupana (Mart.) Ducke.</title>
        <authorList>
            <person name="Siqueira K.A."/>
            <person name="Liotti R.G."/>
            <person name="Mendes T.A.O."/>
            <person name="Soares M.A."/>
        </authorList>
    </citation>
    <scope>NUCLEOTIDE SEQUENCE [LARGE SCALE GENOMIC DNA]</scope>
    <source>
        <strain evidence="2 3">193</strain>
    </source>
</reference>
<keyword evidence="3" id="KW-1185">Reference proteome</keyword>
<dbReference type="OrthoDB" id="3638127at2"/>
<accession>A0A3M0IAB0</accession>
<feature type="region of interest" description="Disordered" evidence="1">
    <location>
        <begin position="22"/>
        <end position="52"/>
    </location>
</feature>
<dbReference type="Proteomes" id="UP000270471">
    <property type="component" value="Unassembled WGS sequence"/>
</dbReference>
<organism evidence="2 3">
    <name type="scientific">Streptomyces shenzhenensis</name>
    <dbReference type="NCBI Taxonomy" id="943815"/>
    <lineage>
        <taxon>Bacteria</taxon>
        <taxon>Bacillati</taxon>
        <taxon>Actinomycetota</taxon>
        <taxon>Actinomycetes</taxon>
        <taxon>Kitasatosporales</taxon>
        <taxon>Streptomycetaceae</taxon>
        <taxon>Streptomyces</taxon>
    </lineage>
</organism>
<dbReference type="EMBL" id="PENI01000005">
    <property type="protein sequence ID" value="RMB85815.1"/>
    <property type="molecule type" value="Genomic_DNA"/>
</dbReference>
<dbReference type="AlphaFoldDB" id="A0A3M0IAB0"/>
<gene>
    <name evidence="2" type="ORF">CTZ28_09800</name>
</gene>